<evidence type="ECO:0000313" key="10">
    <source>
        <dbReference type="Proteomes" id="UP000515154"/>
    </source>
</evidence>
<dbReference type="PANTHER" id="PTHR14453">
    <property type="entry name" value="PARP/ZINC FINGER CCCH TYPE DOMAIN CONTAINING PROTEIN"/>
    <property type="match status" value="1"/>
</dbReference>
<organism evidence="10 11">
    <name type="scientific">Octopus sinensis</name>
    <name type="common">East Asian common octopus</name>
    <dbReference type="NCBI Taxonomy" id="2607531"/>
    <lineage>
        <taxon>Eukaryota</taxon>
        <taxon>Metazoa</taxon>
        <taxon>Spiralia</taxon>
        <taxon>Lophotrochozoa</taxon>
        <taxon>Mollusca</taxon>
        <taxon>Cephalopoda</taxon>
        <taxon>Coleoidea</taxon>
        <taxon>Octopodiformes</taxon>
        <taxon>Octopoda</taxon>
        <taxon>Incirrata</taxon>
        <taxon>Octopodidae</taxon>
        <taxon>Octopus</taxon>
    </lineage>
</organism>
<dbReference type="InterPro" id="IPR012677">
    <property type="entry name" value="Nucleotide-bd_a/b_plait_sf"/>
</dbReference>
<evidence type="ECO:0000256" key="4">
    <source>
        <dbReference type="ARBA" id="ARBA00023027"/>
    </source>
</evidence>
<dbReference type="Pfam" id="PF01661">
    <property type="entry name" value="Macro"/>
    <property type="match status" value="3"/>
</dbReference>
<dbReference type="GO" id="GO:0003714">
    <property type="term" value="F:transcription corepressor activity"/>
    <property type="evidence" value="ECO:0007669"/>
    <property type="project" value="TreeGrafter"/>
</dbReference>
<dbReference type="SMART" id="SM00506">
    <property type="entry name" value="A1pp"/>
    <property type="match status" value="3"/>
</dbReference>
<dbReference type="PROSITE" id="PS51059">
    <property type="entry name" value="PARP_CATALYTIC"/>
    <property type="match status" value="1"/>
</dbReference>
<evidence type="ECO:0000256" key="1">
    <source>
        <dbReference type="ARBA" id="ARBA00004123"/>
    </source>
</evidence>
<dbReference type="Proteomes" id="UP000515154">
    <property type="component" value="Linkage group LG1"/>
</dbReference>
<keyword evidence="5" id="KW-0539">Nucleus</keyword>
<dbReference type="InterPro" id="IPR012317">
    <property type="entry name" value="Poly(ADP-ribose)pol_cat_dom"/>
</dbReference>
<dbReference type="GO" id="GO:0003950">
    <property type="term" value="F:NAD+ poly-ADP-ribosyltransferase activity"/>
    <property type="evidence" value="ECO:0007669"/>
    <property type="project" value="UniProtKB-UniRule"/>
</dbReference>
<dbReference type="Pfam" id="PF23085">
    <property type="entry name" value="RRM_PARP14_3"/>
    <property type="match status" value="2"/>
</dbReference>
<protein>
    <recommendedName>
        <fullName evidence="6">Poly [ADP-ribose] polymerase</fullName>
        <shortName evidence="6">PARP</shortName>
        <ecNumber evidence="6">2.4.2.-</ecNumber>
    </recommendedName>
</protein>
<dbReference type="EC" id="2.4.2.-" evidence="6"/>
<keyword evidence="4 6" id="KW-0520">NAD</keyword>
<accession>A0A7E6EKJ3</accession>
<dbReference type="GO" id="GO:0010629">
    <property type="term" value="P:negative regulation of gene expression"/>
    <property type="evidence" value="ECO:0007669"/>
    <property type="project" value="TreeGrafter"/>
</dbReference>
<evidence type="ECO:0000256" key="7">
    <source>
        <dbReference type="SAM" id="MobiDB-lite"/>
    </source>
</evidence>
<dbReference type="SMART" id="SM00360">
    <property type="entry name" value="RRM"/>
    <property type="match status" value="2"/>
</dbReference>
<evidence type="ECO:0000313" key="11">
    <source>
        <dbReference type="RefSeq" id="XP_036356136.1"/>
    </source>
</evidence>
<keyword evidence="2 6" id="KW-0328">Glycosyltransferase</keyword>
<evidence type="ECO:0000256" key="3">
    <source>
        <dbReference type="ARBA" id="ARBA00022679"/>
    </source>
</evidence>
<feature type="region of interest" description="Disordered" evidence="7">
    <location>
        <begin position="1298"/>
        <end position="1321"/>
    </location>
</feature>
<dbReference type="InterPro" id="IPR052056">
    <property type="entry name" value="Mono-ARTD/PARP"/>
</dbReference>
<dbReference type="RefSeq" id="XP_036356136.1">
    <property type="nucleotide sequence ID" value="XM_036500243.1"/>
</dbReference>
<dbReference type="GO" id="GO:0003723">
    <property type="term" value="F:RNA binding"/>
    <property type="evidence" value="ECO:0007669"/>
    <property type="project" value="InterPro"/>
</dbReference>
<name>A0A7E6EKJ3_9MOLL</name>
<dbReference type="PROSITE" id="PS51154">
    <property type="entry name" value="MACRO"/>
    <property type="match status" value="3"/>
</dbReference>
<gene>
    <name evidence="11" type="primary">LOC115208759</name>
</gene>
<dbReference type="SUPFAM" id="SSF56399">
    <property type="entry name" value="ADP-ribosylation"/>
    <property type="match status" value="1"/>
</dbReference>
<proteinExistence type="predicted"/>
<evidence type="ECO:0000259" key="8">
    <source>
        <dbReference type="PROSITE" id="PS51059"/>
    </source>
</evidence>
<dbReference type="InterPro" id="IPR000504">
    <property type="entry name" value="RRM_dom"/>
</dbReference>
<dbReference type="KEGG" id="osn:115208759"/>
<dbReference type="InterPro" id="IPR002589">
    <property type="entry name" value="Macro_dom"/>
</dbReference>
<feature type="compositionally biased region" description="Acidic residues" evidence="7">
    <location>
        <begin position="1303"/>
        <end position="1315"/>
    </location>
</feature>
<dbReference type="CDD" id="cd02907">
    <property type="entry name" value="Macro_Af1521_BAL-like"/>
    <property type="match status" value="1"/>
</dbReference>
<dbReference type="Gene3D" id="3.30.720.50">
    <property type="match status" value="1"/>
</dbReference>
<reference evidence="11" key="1">
    <citation type="submission" date="2025-08" db="UniProtKB">
        <authorList>
            <consortium name="RefSeq"/>
        </authorList>
    </citation>
    <scope>IDENTIFICATION</scope>
</reference>
<keyword evidence="3 6" id="KW-0808">Transferase</keyword>
<dbReference type="InterPro" id="IPR043472">
    <property type="entry name" value="Macro_dom-like"/>
</dbReference>
<dbReference type="SUPFAM" id="SSF54928">
    <property type="entry name" value="RNA-binding domain, RBD"/>
    <property type="match status" value="1"/>
</dbReference>
<dbReference type="PANTHER" id="PTHR14453:SF67">
    <property type="entry name" value="POLY [ADP-RIBOSE] POLYMERASE"/>
    <property type="match status" value="1"/>
</dbReference>
<dbReference type="Gene3D" id="3.40.220.10">
    <property type="entry name" value="Leucine Aminopeptidase, subunit E, domain 1"/>
    <property type="match status" value="3"/>
</dbReference>
<dbReference type="SUPFAM" id="SSF52949">
    <property type="entry name" value="Macro domain-like"/>
    <property type="match status" value="3"/>
</dbReference>
<dbReference type="InterPro" id="IPR037197">
    <property type="entry name" value="WWE_dom_sf"/>
</dbReference>
<feature type="domain" description="Macro" evidence="9">
    <location>
        <begin position="1111"/>
        <end position="1295"/>
    </location>
</feature>
<dbReference type="GO" id="GO:0005737">
    <property type="term" value="C:cytoplasm"/>
    <property type="evidence" value="ECO:0007669"/>
    <property type="project" value="TreeGrafter"/>
</dbReference>
<keyword evidence="10" id="KW-1185">Reference proteome</keyword>
<feature type="domain" description="Macro" evidence="9">
    <location>
        <begin position="690"/>
        <end position="876"/>
    </location>
</feature>
<dbReference type="InterPro" id="IPR035979">
    <property type="entry name" value="RBD_domain_sf"/>
</dbReference>
<dbReference type="Gene3D" id="3.90.228.10">
    <property type="match status" value="1"/>
</dbReference>
<feature type="domain" description="Macro" evidence="9">
    <location>
        <begin position="904"/>
        <end position="1090"/>
    </location>
</feature>
<sequence length="1683" mass="190812">MAEKGISASSMEGEDEGRTILVSGIPTDFRLEAIQSYFENKSRSSGGPIKGKPERIQDSEEVIITFESEKDAENVVQRKVHNVSKHKLHVDWYKNLVWQEDAMVVSNGPKDMSEKMLIDFLEKTGKLDIVYVSPGRKAGTFLVYCQNEIDFECVQRMCKKKPLKGNQLKVNRIKEINSVQVKNVSSNVSSDSLQSYFGNRKESSGGDISSVQQQTSDTYIVSFKEAYVVLDVCSRDHILLNVELDVQPFWVPCEENTISRQQVHGYLLPSKFHLTFLKKHKIIVNDQLKKGAEVIWKDSKFNKLKLSYSEGNLKQIEQCLKDLLNSITVETIDVPTDIFEDVVRTFKSQADQRHFYFDNRNFQANILGFNKSDVIKMKNRLLDTFRRKCEFNLNIHERRILSGHRFFEQTQRHSNDLQVRIHGNKVIFEGHTSKIANCHKNMHKILQSIVKSKLCFPLNTGMIINKKPVKEYLDDKLRDKNCIGSWETYGSDSVLVYASDKTHLSLLEIILKETFVANTLDFVDKIRDTQHYGKWLTFVEKLKEEFPDSHFIGENSIVAVDAVGNAIKNKIDNFMQSLTYESYISMPLEHFLFLKEFKEQEINDFGAKNKIKNVCLKDNKLHLEGTQEQIKKMETFIENLRKDTSSQEVKLEMFRFRDFLQSEEGKNFMCEMQKKSESIISLNSDLGSETDRILNFVYKNCEIVLKEDDITTLDTDAIVNAANGKLDHKGGIAAAIVRKGGFEIQAESNKIMNQRRSELKTGEVVSTKAGKLKCKTIIHAVGPVWNNGRTNEIFHLSRAVQNCLAFLEEKSYTSIAIPAISTGIYGIPIEEGTKCTVRTIKNYLDTHSNSKIKHICLIDVRKEVIRAFKLHLETVFGISKSRGTTSFNASLLGPQQKAAPMTPRTNVASGENAGIKIQLMIGSISNASVDVIVNSTNKNLLLNNGSISKFILNAAGPQIQSECSQKYPQGISTSEVAITKGYNLKCKNVFHLALPPWGVNSSHSTLANLTQIITICLGKAERRGAKSLAFPILGAGKLRYPIENLPRTMYEAVKNYSKQNSSQIKVVNFVVYPQDTEIVKEFDEYLRNRETKLSSPSFPGPQLKTVSIIPRPYMTSGENAGIKINLMIGSISNVSVDVIVNSTNEHLQLDSGSISKSILNAAGPQIQAECNRKYPQGISTSKIAITEGYNLNCENVIHLALPPWDENSSDSILRNLTSMVDTCLGTASCLSAKSLAFPILGAGVLKYPIEKLPGTMYEAVKESPRKYDIKDVYFVVFPKDTEIVKKFKEYFQQMSADGSAVTSDDEDDEDEEIEDNVSTGQHDDGVTLKFFAKYQNLDNAIETVKKEYLSLLTTEEIPFDTNLTESRKLSFKDISRTHEVQISISNKITIYGRHSLVKDAKLSLQSLLMGFKETDEETLLKTMVQWSYFDENFPANLQMFEDKVNAKLEKAYSQKKKTLDWENIKFDIKKMSFQLRGRKYKMKRQQNLKDEVTPDTWSPMGDKELIKIVPVTNGPEYDDIQATFRRNLPSCRIIKIERIQNKTLYHGYQALKRKFEVENPNITNEVDDLWHGTAEGSVDGINKSGFNRSYCGKNATAYGEGVYFARDIHYSASNTYSTPDHNGIKRIYKCSVLVGRVMRGHHGLKVLQDSYNSAVDNIQRPNIYVIFHDSQAYPNYLITFSNH</sequence>
<evidence type="ECO:0000256" key="2">
    <source>
        <dbReference type="ARBA" id="ARBA00022676"/>
    </source>
</evidence>
<dbReference type="GO" id="GO:0005634">
    <property type="term" value="C:nucleus"/>
    <property type="evidence" value="ECO:0007669"/>
    <property type="project" value="UniProtKB-SubCell"/>
</dbReference>
<dbReference type="FunFam" id="3.90.228.10:FF:000008">
    <property type="entry name" value="Poly [ADP-ribose] polymerase"/>
    <property type="match status" value="1"/>
</dbReference>
<evidence type="ECO:0000256" key="5">
    <source>
        <dbReference type="ARBA" id="ARBA00023242"/>
    </source>
</evidence>
<dbReference type="Pfam" id="PF00644">
    <property type="entry name" value="PARP"/>
    <property type="match status" value="1"/>
</dbReference>
<comment type="subcellular location">
    <subcellularLocation>
        <location evidence="1">Nucleus</location>
    </subcellularLocation>
</comment>
<dbReference type="CDD" id="cd01439">
    <property type="entry name" value="TCCD_inducible_PARP_like"/>
    <property type="match status" value="1"/>
</dbReference>
<evidence type="ECO:0000259" key="9">
    <source>
        <dbReference type="PROSITE" id="PS51154"/>
    </source>
</evidence>
<dbReference type="Gene3D" id="3.30.70.330">
    <property type="match status" value="2"/>
</dbReference>
<evidence type="ECO:0000256" key="6">
    <source>
        <dbReference type="RuleBase" id="RU362114"/>
    </source>
</evidence>
<feature type="domain" description="PARP catalytic" evidence="8">
    <location>
        <begin position="1493"/>
        <end position="1683"/>
    </location>
</feature>